<reference evidence="13 14" key="1">
    <citation type="submission" date="2016-07" db="EMBL/GenBank/DDBJ databases">
        <title>Pervasive Adenine N6-methylation of Active Genes in Fungi.</title>
        <authorList>
            <consortium name="DOE Joint Genome Institute"/>
            <person name="Mondo S.J."/>
            <person name="Dannebaum R.O."/>
            <person name="Kuo R.C."/>
            <person name="Labutti K."/>
            <person name="Haridas S."/>
            <person name="Kuo A."/>
            <person name="Salamov A."/>
            <person name="Ahrendt S.R."/>
            <person name="Lipzen A."/>
            <person name="Sullivan W."/>
            <person name="Andreopoulos W.B."/>
            <person name="Clum A."/>
            <person name="Lindquist E."/>
            <person name="Daum C."/>
            <person name="Ramamoorthy G.K."/>
            <person name="Gryganskyi A."/>
            <person name="Culley D."/>
            <person name="Magnuson J.K."/>
            <person name="James T.Y."/>
            <person name="O'Malley M.A."/>
            <person name="Stajich J.E."/>
            <person name="Spatafora J.W."/>
            <person name="Visel A."/>
            <person name="Grigoriev I.V."/>
        </authorList>
    </citation>
    <scope>NUCLEOTIDE SEQUENCE [LARGE SCALE GENOMIC DNA]</scope>
    <source>
        <strain evidence="13 14">12-1054</strain>
    </source>
</reference>
<feature type="compositionally biased region" description="Acidic residues" evidence="9">
    <location>
        <begin position="603"/>
        <end position="613"/>
    </location>
</feature>
<name>A0A1Y2FV92_PROLT</name>
<comment type="subcellular location">
    <subcellularLocation>
        <location evidence="1">Membrane</location>
        <topology evidence="1">Multi-pass membrane protein</topology>
    </subcellularLocation>
</comment>
<feature type="transmembrane region" description="Helical" evidence="10">
    <location>
        <begin position="171"/>
        <end position="191"/>
    </location>
</feature>
<dbReference type="OMA" id="WRANMRR"/>
<dbReference type="OrthoDB" id="6500128at2759"/>
<keyword evidence="2" id="KW-0813">Transport</keyword>
<evidence type="ECO:0000256" key="5">
    <source>
        <dbReference type="ARBA" id="ARBA00022840"/>
    </source>
</evidence>
<dbReference type="InterPro" id="IPR039421">
    <property type="entry name" value="Type_1_exporter"/>
</dbReference>
<dbReference type="InterPro" id="IPR027417">
    <property type="entry name" value="P-loop_NTPase"/>
</dbReference>
<dbReference type="GeneID" id="63783868"/>
<evidence type="ECO:0000256" key="2">
    <source>
        <dbReference type="ARBA" id="ARBA00022448"/>
    </source>
</evidence>
<feature type="region of interest" description="Disordered" evidence="9">
    <location>
        <begin position="593"/>
        <end position="619"/>
    </location>
</feature>
<keyword evidence="14" id="KW-1185">Reference proteome</keyword>
<keyword evidence="7 10" id="KW-0472">Membrane</keyword>
<dbReference type="SUPFAM" id="SSF52540">
    <property type="entry name" value="P-loop containing nucleoside triphosphate hydrolases"/>
    <property type="match status" value="1"/>
</dbReference>
<evidence type="ECO:0000259" key="12">
    <source>
        <dbReference type="PROSITE" id="PS50929"/>
    </source>
</evidence>
<feature type="non-terminal residue" evidence="13">
    <location>
        <position position="1"/>
    </location>
</feature>
<dbReference type="PANTHER" id="PTHR24221">
    <property type="entry name" value="ATP-BINDING CASSETTE SUB-FAMILY B"/>
    <property type="match status" value="1"/>
</dbReference>
<accession>A0A1Y2FV92</accession>
<dbReference type="PANTHER" id="PTHR24221:SF651">
    <property type="entry name" value="HEAVY METAL TOLERANCE PROTEIN"/>
    <property type="match status" value="1"/>
</dbReference>
<dbReference type="GO" id="GO:0005524">
    <property type="term" value="F:ATP binding"/>
    <property type="evidence" value="ECO:0007669"/>
    <property type="project" value="UniProtKB-KW"/>
</dbReference>
<keyword evidence="4" id="KW-0547">Nucleotide-binding</keyword>
<dbReference type="FunFam" id="1.20.1560.10:FF:000050">
    <property type="entry name" value="Vacuolar ABC heavy metal transporter (Hmt1)"/>
    <property type="match status" value="1"/>
</dbReference>
<dbReference type="GO" id="GO:0016887">
    <property type="term" value="F:ATP hydrolysis activity"/>
    <property type="evidence" value="ECO:0007669"/>
    <property type="project" value="InterPro"/>
</dbReference>
<dbReference type="InterPro" id="IPR036640">
    <property type="entry name" value="ABC1_TM_sf"/>
</dbReference>
<dbReference type="STRING" id="56484.A0A1Y2FV92"/>
<dbReference type="InterPro" id="IPR003439">
    <property type="entry name" value="ABC_transporter-like_ATP-bd"/>
</dbReference>
<evidence type="ECO:0000256" key="10">
    <source>
        <dbReference type="SAM" id="Phobius"/>
    </source>
</evidence>
<dbReference type="Pfam" id="PF00664">
    <property type="entry name" value="ABC_membrane"/>
    <property type="match status" value="1"/>
</dbReference>
<dbReference type="EMBL" id="MCFI01000001">
    <property type="protein sequence ID" value="ORY87912.1"/>
    <property type="molecule type" value="Genomic_DNA"/>
</dbReference>
<evidence type="ECO:0000256" key="1">
    <source>
        <dbReference type="ARBA" id="ARBA00004141"/>
    </source>
</evidence>
<dbReference type="GO" id="GO:0005774">
    <property type="term" value="C:vacuolar membrane"/>
    <property type="evidence" value="ECO:0007669"/>
    <property type="project" value="TreeGrafter"/>
</dbReference>
<gene>
    <name evidence="13" type="ORF">BCR37DRAFT_337633</name>
</gene>
<dbReference type="GO" id="GO:0000041">
    <property type="term" value="P:transition metal ion transport"/>
    <property type="evidence" value="ECO:0007669"/>
    <property type="project" value="UniProtKB-ARBA"/>
</dbReference>
<keyword evidence="5" id="KW-0067">ATP-binding</keyword>
<dbReference type="SMART" id="SM00382">
    <property type="entry name" value="AAA"/>
    <property type="match status" value="1"/>
</dbReference>
<keyword evidence="6 10" id="KW-1133">Transmembrane helix</keyword>
<dbReference type="PROSITE" id="PS00211">
    <property type="entry name" value="ABC_TRANSPORTER_1"/>
    <property type="match status" value="1"/>
</dbReference>
<feature type="non-terminal residue" evidence="13">
    <location>
        <position position="619"/>
    </location>
</feature>
<feature type="transmembrane region" description="Helical" evidence="10">
    <location>
        <begin position="146"/>
        <end position="165"/>
    </location>
</feature>
<feature type="transmembrane region" description="Helical" evidence="10">
    <location>
        <begin position="262"/>
        <end position="280"/>
    </location>
</feature>
<evidence type="ECO:0000256" key="8">
    <source>
        <dbReference type="ARBA" id="ARBA00024363"/>
    </source>
</evidence>
<evidence type="ECO:0000256" key="6">
    <source>
        <dbReference type="ARBA" id="ARBA00022989"/>
    </source>
</evidence>
<dbReference type="PROSITE" id="PS50893">
    <property type="entry name" value="ABC_TRANSPORTER_2"/>
    <property type="match status" value="1"/>
</dbReference>
<dbReference type="SUPFAM" id="SSF90123">
    <property type="entry name" value="ABC transporter transmembrane region"/>
    <property type="match status" value="1"/>
</dbReference>
<proteinExistence type="inferred from homology"/>
<organism evidence="13 14">
    <name type="scientific">Protomyces lactucae-debilis</name>
    <dbReference type="NCBI Taxonomy" id="2754530"/>
    <lineage>
        <taxon>Eukaryota</taxon>
        <taxon>Fungi</taxon>
        <taxon>Dikarya</taxon>
        <taxon>Ascomycota</taxon>
        <taxon>Taphrinomycotina</taxon>
        <taxon>Taphrinomycetes</taxon>
        <taxon>Taphrinales</taxon>
        <taxon>Protomycetaceae</taxon>
        <taxon>Protomyces</taxon>
    </lineage>
</organism>
<dbReference type="PROSITE" id="PS50929">
    <property type="entry name" value="ABC_TM1F"/>
    <property type="match status" value="1"/>
</dbReference>
<dbReference type="Proteomes" id="UP000193685">
    <property type="component" value="Unassembled WGS sequence"/>
</dbReference>
<evidence type="ECO:0000313" key="13">
    <source>
        <dbReference type="EMBL" id="ORY87912.1"/>
    </source>
</evidence>
<dbReference type="InterPro" id="IPR003593">
    <property type="entry name" value="AAA+_ATPase"/>
</dbReference>
<feature type="domain" description="ABC transmembrane type-1" evidence="12">
    <location>
        <begin position="28"/>
        <end position="315"/>
    </location>
</feature>
<dbReference type="GO" id="GO:0098655">
    <property type="term" value="P:monoatomic cation transmembrane transport"/>
    <property type="evidence" value="ECO:0007669"/>
    <property type="project" value="UniProtKB-ARBA"/>
</dbReference>
<evidence type="ECO:0000256" key="3">
    <source>
        <dbReference type="ARBA" id="ARBA00022692"/>
    </source>
</evidence>
<dbReference type="CDD" id="cd03253">
    <property type="entry name" value="ABCC_ATM1_transporter"/>
    <property type="match status" value="1"/>
</dbReference>
<comment type="caution">
    <text evidence="13">The sequence shown here is derived from an EMBL/GenBank/DDBJ whole genome shotgun (WGS) entry which is preliminary data.</text>
</comment>
<dbReference type="GO" id="GO:0140359">
    <property type="term" value="F:ABC-type transporter activity"/>
    <property type="evidence" value="ECO:0007669"/>
    <property type="project" value="InterPro"/>
</dbReference>
<dbReference type="Gene3D" id="3.40.50.300">
    <property type="entry name" value="P-loop containing nucleotide triphosphate hydrolases"/>
    <property type="match status" value="1"/>
</dbReference>
<dbReference type="AlphaFoldDB" id="A0A1Y2FV92"/>
<dbReference type="RefSeq" id="XP_040728407.1">
    <property type="nucleotide sequence ID" value="XM_040867269.1"/>
</dbReference>
<protein>
    <submittedName>
        <fullName evidence="13">p-loop containing nucleoside triphosphate hydrolase protein</fullName>
    </submittedName>
</protein>
<sequence>WLLYLKKFTIFFPHLWPKGNIKLQSIIVFCGLLLVVARVLNVLVPRQLGIVADELSGDVPASTTHIWLMVLLYVFYRFLQGNMGVIGALRAYLWIPVGQYTYRSLAVSSFQHVHSLSLDFHIAKKTGEVLSALDKGSAINGFLEQLAFNVLPVIVDLFVAIVYFFVQFDAYFALIVAMMTATYLYATVKITEWRTGIRRDMVNKSREEYAVKADSITNYETVKYFNAEAWEFNRYEEAVKTYQSAEWKVLGSLNVMNVTQNLIFALGLLATCLLSAYRVTYGQATVGSFVALLTYMAQLQGPLNFFGTLYRSLQSNLVNAERMLELFTQGASIKDKPDAKQMELQKGEVVFDNVHFAYDARKPALRGLSFVAKPGILALVGESGAGKTTILRTLFRFYDVQQGSILIDGQDIRDVRIKSLREQIGVVPQDTVLFNDTIMFNIRYAKPDATDEEVFEAARKAQIHDKIVDWPDGYNSKVGERGLRLSGGEKQRIAIARTILKNPRIILLDEATSALDTTTERQIQGALDELSRGRTTLVIAHRLSTIIGADLILCLKDGVVVEQGTHEELLRKAEENGGKGEYYDMWQKQIRAEKRMKRRQPDGDETETAETSDAEGTRE</sequence>
<evidence type="ECO:0000259" key="11">
    <source>
        <dbReference type="PROSITE" id="PS50893"/>
    </source>
</evidence>
<dbReference type="Gene3D" id="1.20.1560.10">
    <property type="entry name" value="ABC transporter type 1, transmembrane domain"/>
    <property type="match status" value="1"/>
</dbReference>
<dbReference type="GO" id="GO:0098662">
    <property type="term" value="P:inorganic cation transmembrane transport"/>
    <property type="evidence" value="ECO:0007669"/>
    <property type="project" value="UniProtKB-ARBA"/>
</dbReference>
<dbReference type="CDD" id="cd18583">
    <property type="entry name" value="ABC_6TM_HMT1"/>
    <property type="match status" value="1"/>
</dbReference>
<feature type="transmembrane region" description="Helical" evidence="10">
    <location>
        <begin position="21"/>
        <end position="40"/>
    </location>
</feature>
<evidence type="ECO:0000256" key="9">
    <source>
        <dbReference type="SAM" id="MobiDB-lite"/>
    </source>
</evidence>
<keyword evidence="13" id="KW-0378">Hydrolase</keyword>
<evidence type="ECO:0000256" key="4">
    <source>
        <dbReference type="ARBA" id="ARBA00022741"/>
    </source>
</evidence>
<evidence type="ECO:0000313" key="14">
    <source>
        <dbReference type="Proteomes" id="UP000193685"/>
    </source>
</evidence>
<evidence type="ECO:0000256" key="7">
    <source>
        <dbReference type="ARBA" id="ARBA00023136"/>
    </source>
</evidence>
<feature type="transmembrane region" description="Helical" evidence="10">
    <location>
        <begin position="60"/>
        <end position="79"/>
    </location>
</feature>
<feature type="domain" description="ABC transporter" evidence="11">
    <location>
        <begin position="349"/>
        <end position="582"/>
    </location>
</feature>
<dbReference type="InterPro" id="IPR017871">
    <property type="entry name" value="ABC_transporter-like_CS"/>
</dbReference>
<dbReference type="Pfam" id="PF00005">
    <property type="entry name" value="ABC_tran"/>
    <property type="match status" value="1"/>
</dbReference>
<comment type="similarity">
    <text evidence="8">Belongs to the ABC transporter superfamily. ABCB family. Heavy Metal importer (TC 3.A.1.210) subfamily.</text>
</comment>
<dbReference type="FunFam" id="3.40.50.300:FF:000186">
    <property type="entry name" value="ATP-binding cassette sub-family B member 7, mitochondrial"/>
    <property type="match status" value="1"/>
</dbReference>
<dbReference type="InterPro" id="IPR011527">
    <property type="entry name" value="ABC1_TM_dom"/>
</dbReference>
<keyword evidence="3 10" id="KW-0812">Transmembrane</keyword>